<name>A0A974PVQ6_9RHOO</name>
<feature type="domain" description="D-alanyl-D-alanine carboxypeptidase-like core" evidence="1">
    <location>
        <begin position="45"/>
        <end position="169"/>
    </location>
</feature>
<dbReference type="PANTHER" id="PTHR34385:SF1">
    <property type="entry name" value="PEPTIDOGLYCAN L-ALANYL-D-GLUTAMATE ENDOPEPTIDASE CWLK"/>
    <property type="match status" value="1"/>
</dbReference>
<dbReference type="CDD" id="cd14852">
    <property type="entry name" value="LD-carboxypeptidase"/>
    <property type="match status" value="1"/>
</dbReference>
<evidence type="ECO:0000259" key="1">
    <source>
        <dbReference type="Pfam" id="PF02557"/>
    </source>
</evidence>
<accession>A0A974PVQ6</accession>
<dbReference type="GO" id="GO:0006508">
    <property type="term" value="P:proteolysis"/>
    <property type="evidence" value="ECO:0007669"/>
    <property type="project" value="InterPro"/>
</dbReference>
<organism evidence="2 3">
    <name type="scientific">Azospira restricta</name>
    <dbReference type="NCBI Taxonomy" id="404405"/>
    <lineage>
        <taxon>Bacteria</taxon>
        <taxon>Pseudomonadati</taxon>
        <taxon>Pseudomonadota</taxon>
        <taxon>Betaproteobacteria</taxon>
        <taxon>Rhodocyclales</taxon>
        <taxon>Rhodocyclaceae</taxon>
        <taxon>Azospira</taxon>
    </lineage>
</organism>
<dbReference type="InterPro" id="IPR058193">
    <property type="entry name" value="VanY/YodJ_core_dom"/>
</dbReference>
<dbReference type="PANTHER" id="PTHR34385">
    <property type="entry name" value="D-ALANYL-D-ALANINE CARBOXYPEPTIDASE"/>
    <property type="match status" value="1"/>
</dbReference>
<keyword evidence="2" id="KW-0645">Protease</keyword>
<proteinExistence type="predicted"/>
<dbReference type="InterPro" id="IPR003709">
    <property type="entry name" value="VanY-like_core_dom"/>
</dbReference>
<keyword evidence="2" id="KW-0121">Carboxypeptidase</keyword>
<dbReference type="InterPro" id="IPR052179">
    <property type="entry name" value="DD-CPase-like"/>
</dbReference>
<protein>
    <submittedName>
        <fullName evidence="2">D-alanyl-D-alanine carboxypeptidase family protein</fullName>
    </submittedName>
</protein>
<dbReference type="GO" id="GO:0004180">
    <property type="term" value="F:carboxypeptidase activity"/>
    <property type="evidence" value="ECO:0007669"/>
    <property type="project" value="UniProtKB-KW"/>
</dbReference>
<dbReference type="SUPFAM" id="SSF55166">
    <property type="entry name" value="Hedgehog/DD-peptidase"/>
    <property type="match status" value="1"/>
</dbReference>
<gene>
    <name evidence="2" type="ORF">IWH25_11325</name>
</gene>
<evidence type="ECO:0000313" key="2">
    <source>
        <dbReference type="EMBL" id="QRJ62383.1"/>
    </source>
</evidence>
<dbReference type="EMBL" id="CP064781">
    <property type="protein sequence ID" value="QRJ62383.1"/>
    <property type="molecule type" value="Genomic_DNA"/>
</dbReference>
<keyword evidence="3" id="KW-1185">Reference proteome</keyword>
<dbReference type="AlphaFoldDB" id="A0A974PVQ6"/>
<reference evidence="2" key="1">
    <citation type="submission" date="2020-11" db="EMBL/GenBank/DDBJ databases">
        <title>Azospira restricta DSM 18626 genome sequence.</title>
        <authorList>
            <person name="Moe W.M."/>
        </authorList>
    </citation>
    <scope>NUCLEOTIDE SEQUENCE</scope>
    <source>
        <strain evidence="2">DSM 18626</strain>
    </source>
</reference>
<dbReference type="Proteomes" id="UP000663444">
    <property type="component" value="Chromosome"/>
</dbReference>
<dbReference type="KEGG" id="ares:IWH25_11325"/>
<dbReference type="Pfam" id="PF02557">
    <property type="entry name" value="VanY"/>
    <property type="match status" value="1"/>
</dbReference>
<keyword evidence="2" id="KW-0378">Hydrolase</keyword>
<evidence type="ECO:0000313" key="3">
    <source>
        <dbReference type="Proteomes" id="UP000663444"/>
    </source>
</evidence>
<sequence length="190" mass="20662">MNPRLAALCSELGITGEQIAARGLSEHTEASVLEVAEAGAGGRDHLLTPAAANAWRNLKAAALADGVSLFIVSAFRSIDRQFEIVRRKRERGTAIDTILSVCAPPGFSEHHTGRAIDLSTPGCRPLETEFDQTMAFSWLSAHAAEFGYRLSYPVGNPQGYQYEPWHWCFDDIHRPACPPRSGLDGTAEAQ</sequence>
<dbReference type="Gene3D" id="3.30.1380.10">
    <property type="match status" value="1"/>
</dbReference>
<dbReference type="InterPro" id="IPR009045">
    <property type="entry name" value="Zn_M74/Hedgehog-like"/>
</dbReference>